<proteinExistence type="predicted"/>
<dbReference type="Pfam" id="PF12771">
    <property type="entry name" value="SusD-like_2"/>
    <property type="match status" value="1"/>
</dbReference>
<organism evidence="2">
    <name type="scientific">Dyadobacter sp. 676</name>
    <dbReference type="NCBI Taxonomy" id="3088362"/>
    <lineage>
        <taxon>Bacteria</taxon>
        <taxon>Pseudomonadati</taxon>
        <taxon>Bacteroidota</taxon>
        <taxon>Cytophagia</taxon>
        <taxon>Cytophagales</taxon>
        <taxon>Spirosomataceae</taxon>
        <taxon>Dyadobacter</taxon>
    </lineage>
</organism>
<name>A0AAU8FK34_9BACT</name>
<feature type="chain" id="PRO_5043414608" evidence="1">
    <location>
        <begin position="22"/>
        <end position="508"/>
    </location>
</feature>
<sequence length="508" mass="56015">MKKLIPLYIMLLVVVSGGACTNDFEEVNTNNNVPNNVTPDLLLAGVIRNMINGQVNDAWGIGNIVVQHHAKIQFVNEDRYLWGQQNSIWDNVYGNMRNVKNILDQVGADDKNAYKGIALILKSWMFALATDAYGDIPYTEATKGKTDAVYLPKYDPQENIYAGILSDLKAANDILAASSTAVSGDILFGGGTGSLIKWRKLANSLRLRYLMRISKQKDVKAEMQAILADTAKNPVFEGNQDNAELKYLAAAPNQWALYGARVGSFDEFRVSKTLSDRLTALKDPRLAVFGRPSQSSVAAGKPVIEGVPNGLGDVPALNYNGGPQGVSRVGYTFACLVCNDPGQAPPDPAAPRGILMNYSELQFILAEAREKGWISTGTAQEYYMKGVQSNFDYWRSVVPSSYGINVTPDPSYFTQPAVAYTGTTDEKLAKIALQKWVAFYFNGLEAWFDWRRTGMPEIKPGPDNLNQNRVPVRFIYPLSEQSLNGANREEAVKRQGADDLNTRIWVAK</sequence>
<evidence type="ECO:0000313" key="2">
    <source>
        <dbReference type="EMBL" id="XCH24343.1"/>
    </source>
</evidence>
<dbReference type="RefSeq" id="WP_353719663.1">
    <property type="nucleotide sequence ID" value="NZ_CP159289.1"/>
</dbReference>
<dbReference type="Gene3D" id="1.25.40.390">
    <property type="match status" value="1"/>
</dbReference>
<dbReference type="PROSITE" id="PS51257">
    <property type="entry name" value="PROKAR_LIPOPROTEIN"/>
    <property type="match status" value="1"/>
</dbReference>
<accession>A0AAU8FK34</accession>
<dbReference type="InterPro" id="IPR041662">
    <property type="entry name" value="SusD-like_2"/>
</dbReference>
<feature type="signal peptide" evidence="1">
    <location>
        <begin position="1"/>
        <end position="21"/>
    </location>
</feature>
<keyword evidence="1" id="KW-0732">Signal</keyword>
<dbReference type="AlphaFoldDB" id="A0AAU8FK34"/>
<gene>
    <name evidence="2" type="ORF">ABV298_29245</name>
</gene>
<dbReference type="InterPro" id="IPR011990">
    <property type="entry name" value="TPR-like_helical_dom_sf"/>
</dbReference>
<keyword evidence="2" id="KW-0449">Lipoprotein</keyword>
<dbReference type="EMBL" id="CP159289">
    <property type="protein sequence ID" value="XCH24343.1"/>
    <property type="molecule type" value="Genomic_DNA"/>
</dbReference>
<dbReference type="SUPFAM" id="SSF48452">
    <property type="entry name" value="TPR-like"/>
    <property type="match status" value="1"/>
</dbReference>
<protein>
    <submittedName>
        <fullName evidence="2">SusD/RagB family nutrient-binding outer membrane lipoprotein</fullName>
    </submittedName>
</protein>
<reference evidence="2" key="1">
    <citation type="submission" date="2024-06" db="EMBL/GenBank/DDBJ databases">
        <title>Sequencing and assembly of the genome of Dyadobacter sp. strain 676, a symbiont of Cyamopsis tetragonoloba.</title>
        <authorList>
            <person name="Guro P."/>
            <person name="Sazanova A."/>
            <person name="Kuznetsova I."/>
            <person name="Belimov A."/>
            <person name="Safronova V."/>
        </authorList>
    </citation>
    <scope>NUCLEOTIDE SEQUENCE</scope>
    <source>
        <strain evidence="2">676</strain>
    </source>
</reference>
<evidence type="ECO:0000256" key="1">
    <source>
        <dbReference type="SAM" id="SignalP"/>
    </source>
</evidence>